<gene>
    <name evidence="1" type="ORF">MLD38_011421</name>
</gene>
<dbReference type="EMBL" id="CM042883">
    <property type="protein sequence ID" value="KAI4373282.1"/>
    <property type="molecule type" value="Genomic_DNA"/>
</dbReference>
<reference evidence="2" key="1">
    <citation type="journal article" date="2023" name="Front. Plant Sci.">
        <title>Chromosomal-level genome assembly of Melastoma candidum provides insights into trichome evolution.</title>
        <authorList>
            <person name="Zhong Y."/>
            <person name="Wu W."/>
            <person name="Sun C."/>
            <person name="Zou P."/>
            <person name="Liu Y."/>
            <person name="Dai S."/>
            <person name="Zhou R."/>
        </authorList>
    </citation>
    <scope>NUCLEOTIDE SEQUENCE [LARGE SCALE GENOMIC DNA]</scope>
</reference>
<proteinExistence type="predicted"/>
<protein>
    <submittedName>
        <fullName evidence="1">Uncharacterized protein</fullName>
    </submittedName>
</protein>
<comment type="caution">
    <text evidence="1">The sequence shown here is derived from an EMBL/GenBank/DDBJ whole genome shotgun (WGS) entry which is preliminary data.</text>
</comment>
<organism evidence="1 2">
    <name type="scientific">Melastoma candidum</name>
    <dbReference type="NCBI Taxonomy" id="119954"/>
    <lineage>
        <taxon>Eukaryota</taxon>
        <taxon>Viridiplantae</taxon>
        <taxon>Streptophyta</taxon>
        <taxon>Embryophyta</taxon>
        <taxon>Tracheophyta</taxon>
        <taxon>Spermatophyta</taxon>
        <taxon>Magnoliopsida</taxon>
        <taxon>eudicotyledons</taxon>
        <taxon>Gunneridae</taxon>
        <taxon>Pentapetalae</taxon>
        <taxon>rosids</taxon>
        <taxon>malvids</taxon>
        <taxon>Myrtales</taxon>
        <taxon>Melastomataceae</taxon>
        <taxon>Melastomatoideae</taxon>
        <taxon>Melastomateae</taxon>
        <taxon>Melastoma</taxon>
    </lineage>
</organism>
<evidence type="ECO:0000313" key="1">
    <source>
        <dbReference type="EMBL" id="KAI4373282.1"/>
    </source>
</evidence>
<dbReference type="Proteomes" id="UP001057402">
    <property type="component" value="Chromosome 4"/>
</dbReference>
<name>A0ACB9RBC2_9MYRT</name>
<evidence type="ECO:0000313" key="2">
    <source>
        <dbReference type="Proteomes" id="UP001057402"/>
    </source>
</evidence>
<keyword evidence="2" id="KW-1185">Reference proteome</keyword>
<accession>A0ACB9RBC2</accession>
<sequence>MARFEEDVAAEGGDAGRQRKVMVAIDESEGSYRALVWALDNLKDNMKEVVIFMAQPPPQQCFAVAAPLSSALMFYPASGSPEFVNGLREQQGKLTLALLNKAREVCANHGVNAETFTEEGDPKEAICGAVKKFGINLLVMGEHDQGKVKRALVGSVSNYCVQNANCPVLVVKPSQCV</sequence>